<evidence type="ECO:0000313" key="6">
    <source>
        <dbReference type="EMBL" id="TLU66405.1"/>
    </source>
</evidence>
<dbReference type="NCBIfam" id="TIGR01256">
    <property type="entry name" value="modA"/>
    <property type="match status" value="1"/>
</dbReference>
<dbReference type="InterPro" id="IPR050682">
    <property type="entry name" value="ModA/WtpA"/>
</dbReference>
<dbReference type="Proteomes" id="UP000307790">
    <property type="component" value="Unassembled WGS sequence"/>
</dbReference>
<dbReference type="InterPro" id="IPR044084">
    <property type="entry name" value="AvModA-like_subst-bd"/>
</dbReference>
<protein>
    <submittedName>
        <fullName evidence="6">Molybdate ABC transporter substrate-binding protein</fullName>
    </submittedName>
</protein>
<dbReference type="OrthoDB" id="9785015at2"/>
<keyword evidence="3 5" id="KW-0732">Signal</keyword>
<dbReference type="EMBL" id="VCBC01000005">
    <property type="protein sequence ID" value="TLU66405.1"/>
    <property type="molecule type" value="Genomic_DNA"/>
</dbReference>
<dbReference type="SUPFAM" id="SSF53850">
    <property type="entry name" value="Periplasmic binding protein-like II"/>
    <property type="match status" value="1"/>
</dbReference>
<evidence type="ECO:0000256" key="2">
    <source>
        <dbReference type="ARBA" id="ARBA00022723"/>
    </source>
</evidence>
<proteinExistence type="inferred from homology"/>
<feature type="signal peptide" evidence="5">
    <location>
        <begin position="1"/>
        <end position="36"/>
    </location>
</feature>
<feature type="chain" id="PRO_5024455230" evidence="5">
    <location>
        <begin position="37"/>
        <end position="285"/>
    </location>
</feature>
<dbReference type="PANTHER" id="PTHR30632:SF14">
    <property type="entry name" value="TUNGSTATE_MOLYBDATE_CHROMATE-BINDING PROTEIN MODA"/>
    <property type="match status" value="1"/>
</dbReference>
<organism evidence="6 7">
    <name type="scientific">Thalassotalea litorea</name>
    <dbReference type="NCBI Taxonomy" id="2020715"/>
    <lineage>
        <taxon>Bacteria</taxon>
        <taxon>Pseudomonadati</taxon>
        <taxon>Pseudomonadota</taxon>
        <taxon>Gammaproteobacteria</taxon>
        <taxon>Alteromonadales</taxon>
        <taxon>Colwelliaceae</taxon>
        <taxon>Thalassotalea</taxon>
    </lineage>
</organism>
<dbReference type="GO" id="GO:0015689">
    <property type="term" value="P:molybdate ion transport"/>
    <property type="evidence" value="ECO:0007669"/>
    <property type="project" value="InterPro"/>
</dbReference>
<reference evidence="6 7" key="1">
    <citation type="submission" date="2019-05" db="EMBL/GenBank/DDBJ databases">
        <title>Genome sequences of Thalassotalea litorea 1K03283.</title>
        <authorList>
            <person name="Zhang D."/>
        </authorList>
    </citation>
    <scope>NUCLEOTIDE SEQUENCE [LARGE SCALE GENOMIC DNA]</scope>
    <source>
        <strain evidence="6 7">MCCC 1K03283</strain>
    </source>
</reference>
<evidence type="ECO:0000313" key="7">
    <source>
        <dbReference type="Proteomes" id="UP000307790"/>
    </source>
</evidence>
<feature type="binding site" evidence="4">
    <location>
        <position position="88"/>
    </location>
    <ligand>
        <name>molybdate</name>
        <dbReference type="ChEBI" id="CHEBI:36264"/>
    </ligand>
</feature>
<evidence type="ECO:0000256" key="4">
    <source>
        <dbReference type="PIRSR" id="PIRSR004846-1"/>
    </source>
</evidence>
<evidence type="ECO:0000256" key="3">
    <source>
        <dbReference type="ARBA" id="ARBA00022729"/>
    </source>
</evidence>
<evidence type="ECO:0000256" key="5">
    <source>
        <dbReference type="SAM" id="SignalP"/>
    </source>
</evidence>
<dbReference type="AlphaFoldDB" id="A0A5R9ILJ4"/>
<dbReference type="Pfam" id="PF13531">
    <property type="entry name" value="SBP_bac_11"/>
    <property type="match status" value="1"/>
</dbReference>
<comment type="similarity">
    <text evidence="1">Belongs to the bacterial solute-binding protein ModA family.</text>
</comment>
<dbReference type="CDD" id="cd13539">
    <property type="entry name" value="PBP2_AvModA"/>
    <property type="match status" value="1"/>
</dbReference>
<keyword evidence="4" id="KW-0500">Molybdenum</keyword>
<evidence type="ECO:0000256" key="1">
    <source>
        <dbReference type="ARBA" id="ARBA00009175"/>
    </source>
</evidence>
<dbReference type="RefSeq" id="WP_138319280.1">
    <property type="nucleotide sequence ID" value="NZ_VCBC01000005.1"/>
</dbReference>
<dbReference type="GO" id="GO:0046872">
    <property type="term" value="F:metal ion binding"/>
    <property type="evidence" value="ECO:0007669"/>
    <property type="project" value="UniProtKB-KW"/>
</dbReference>
<comment type="caution">
    <text evidence="6">The sequence shown here is derived from an EMBL/GenBank/DDBJ whole genome shotgun (WGS) entry which is preliminary data.</text>
</comment>
<feature type="binding site" evidence="4">
    <location>
        <position position="195"/>
    </location>
    <ligand>
        <name>molybdate</name>
        <dbReference type="ChEBI" id="CHEBI:36264"/>
    </ligand>
</feature>
<keyword evidence="2 4" id="KW-0479">Metal-binding</keyword>
<dbReference type="InterPro" id="IPR005950">
    <property type="entry name" value="ModA"/>
</dbReference>
<sequence length="285" mass="31724">MRQLFIAKYCSFIWLQKSMRLLFLSLALTTSFFSVASDSNIDPDLENPDESKPLKVAVAANFGHALKQIAEQFTQQTNIPVSITIGATGGLYQQIRHGAPFDVFLAANALHPQLLQKNGFIIEHSLQPYAIGQLAFFATDNAYTWDNLPNTYQQYGKFAIANPTHAPYGKAAKQLLTNIGLWSVLTPKLVQGNNVAQSYQFIRAQAASAGLVANSFLIEHQQDSTANLVPQHLYDPIEQYMLVLKSSKQAKAAKTFQQFLLSDAIQEKISKMGYYPVNRPLNSKH</sequence>
<gene>
    <name evidence="6" type="primary">modA</name>
    <name evidence="6" type="ORF">FE810_06870</name>
</gene>
<dbReference type="GO" id="GO:0030973">
    <property type="term" value="F:molybdate ion binding"/>
    <property type="evidence" value="ECO:0007669"/>
    <property type="project" value="InterPro"/>
</dbReference>
<dbReference type="PIRSF" id="PIRSF004846">
    <property type="entry name" value="ModA"/>
    <property type="match status" value="1"/>
</dbReference>
<dbReference type="Gene3D" id="3.40.190.10">
    <property type="entry name" value="Periplasmic binding protein-like II"/>
    <property type="match status" value="2"/>
</dbReference>
<name>A0A5R9ILJ4_9GAMM</name>
<dbReference type="PANTHER" id="PTHR30632">
    <property type="entry name" value="MOLYBDATE-BINDING PERIPLASMIC PROTEIN"/>
    <property type="match status" value="1"/>
</dbReference>
<keyword evidence="7" id="KW-1185">Reference proteome</keyword>
<accession>A0A5R9ILJ4</accession>